<name>A0A1Z5K896_FISSO</name>
<organism evidence="1 2">
    <name type="scientific">Fistulifera solaris</name>
    <name type="common">Oleaginous diatom</name>
    <dbReference type="NCBI Taxonomy" id="1519565"/>
    <lineage>
        <taxon>Eukaryota</taxon>
        <taxon>Sar</taxon>
        <taxon>Stramenopiles</taxon>
        <taxon>Ochrophyta</taxon>
        <taxon>Bacillariophyta</taxon>
        <taxon>Bacillariophyceae</taxon>
        <taxon>Bacillariophycidae</taxon>
        <taxon>Naviculales</taxon>
        <taxon>Naviculaceae</taxon>
        <taxon>Fistulifera</taxon>
    </lineage>
</organism>
<dbReference type="AlphaFoldDB" id="A0A1Z5K896"/>
<keyword evidence="2" id="KW-1185">Reference proteome</keyword>
<dbReference type="Proteomes" id="UP000198406">
    <property type="component" value="Unassembled WGS sequence"/>
</dbReference>
<dbReference type="InterPro" id="IPR050155">
    <property type="entry name" value="HAD-like_hydrolase_sf"/>
</dbReference>
<dbReference type="SUPFAM" id="SSF56784">
    <property type="entry name" value="HAD-like"/>
    <property type="match status" value="1"/>
</dbReference>
<dbReference type="InterPro" id="IPR006439">
    <property type="entry name" value="HAD-SF_hydro_IA"/>
</dbReference>
<dbReference type="PANTHER" id="PTHR43434:SF1">
    <property type="entry name" value="PHOSPHOGLYCOLATE PHOSPHATASE"/>
    <property type="match status" value="1"/>
</dbReference>
<comment type="caution">
    <text evidence="1">The sequence shown here is derived from an EMBL/GenBank/DDBJ whole genome shotgun (WGS) entry which is preliminary data.</text>
</comment>
<reference evidence="1 2" key="1">
    <citation type="journal article" date="2015" name="Plant Cell">
        <title>Oil accumulation by the oleaginous diatom Fistulifera solaris as revealed by the genome and transcriptome.</title>
        <authorList>
            <person name="Tanaka T."/>
            <person name="Maeda Y."/>
            <person name="Veluchamy A."/>
            <person name="Tanaka M."/>
            <person name="Abida H."/>
            <person name="Marechal E."/>
            <person name="Bowler C."/>
            <person name="Muto M."/>
            <person name="Sunaga Y."/>
            <person name="Tanaka M."/>
            <person name="Yoshino T."/>
            <person name="Taniguchi T."/>
            <person name="Fukuda Y."/>
            <person name="Nemoto M."/>
            <person name="Matsumoto M."/>
            <person name="Wong P.S."/>
            <person name="Aburatani S."/>
            <person name="Fujibuchi W."/>
        </authorList>
    </citation>
    <scope>NUCLEOTIDE SEQUENCE [LARGE SCALE GENOMIC DNA]</scope>
    <source>
        <strain evidence="1 2">JPCC DA0580</strain>
    </source>
</reference>
<dbReference type="InterPro" id="IPR006438">
    <property type="entry name" value="HAD-SF_TIGR01548"/>
</dbReference>
<dbReference type="GO" id="GO:0006281">
    <property type="term" value="P:DNA repair"/>
    <property type="evidence" value="ECO:0007669"/>
    <property type="project" value="TreeGrafter"/>
</dbReference>
<proteinExistence type="predicted"/>
<dbReference type="SFLD" id="SFLDS00003">
    <property type="entry name" value="Haloacid_Dehalogenase"/>
    <property type="match status" value="1"/>
</dbReference>
<accession>A0A1Z5K896</accession>
<dbReference type="Gene3D" id="3.40.50.1000">
    <property type="entry name" value="HAD superfamily/HAD-like"/>
    <property type="match status" value="1"/>
</dbReference>
<dbReference type="Gene3D" id="1.10.150.240">
    <property type="entry name" value="Putative phosphatase, domain 2"/>
    <property type="match status" value="1"/>
</dbReference>
<evidence type="ECO:0000313" key="2">
    <source>
        <dbReference type="Proteomes" id="UP000198406"/>
    </source>
</evidence>
<dbReference type="GO" id="GO:0008967">
    <property type="term" value="F:phosphoglycolate phosphatase activity"/>
    <property type="evidence" value="ECO:0007669"/>
    <property type="project" value="TreeGrafter"/>
</dbReference>
<dbReference type="EMBL" id="BDSP01000184">
    <property type="protein sequence ID" value="GAX22480.1"/>
    <property type="molecule type" value="Genomic_DNA"/>
</dbReference>
<dbReference type="InParanoid" id="A0A1Z5K896"/>
<evidence type="ECO:0008006" key="3">
    <source>
        <dbReference type="Google" id="ProtNLM"/>
    </source>
</evidence>
<gene>
    <name evidence="1" type="ORF">FisN_14Hh096</name>
</gene>
<sequence>MSSPKYTTLLLDMDGVLAEVSQSYRAAIVKTCHTYGATAVDDDIVTEMKRRGNANDDWQLSHRLIQEYSTLPNKQEITLEQVTETFEQYYQGHGDTPGLCTLETLIPHKETLLALHQRSKPGIGIVTGRPRADCMKFLHEHGLESLISATYCMEDGPSKPDPTPVLRVCALLGVKPSRSVVLVGDTPDDITAAVAAGCSGVGVTTPEAAAAQAALGKPHTEAILSQTMQQNGADLILPPGFAELVDLFPESE</sequence>
<dbReference type="InterPro" id="IPR023214">
    <property type="entry name" value="HAD_sf"/>
</dbReference>
<dbReference type="InterPro" id="IPR036412">
    <property type="entry name" value="HAD-like_sf"/>
</dbReference>
<dbReference type="Pfam" id="PF13419">
    <property type="entry name" value="HAD_2"/>
    <property type="match status" value="1"/>
</dbReference>
<evidence type="ECO:0000313" key="1">
    <source>
        <dbReference type="EMBL" id="GAX22480.1"/>
    </source>
</evidence>
<protein>
    <recommendedName>
        <fullName evidence="3">Phosphoglycolate phosphatase</fullName>
    </recommendedName>
</protein>
<dbReference type="PANTHER" id="PTHR43434">
    <property type="entry name" value="PHOSPHOGLYCOLATE PHOSPHATASE"/>
    <property type="match status" value="1"/>
</dbReference>
<dbReference type="OrthoDB" id="447729at2759"/>
<dbReference type="NCBIfam" id="TIGR01509">
    <property type="entry name" value="HAD-SF-IA-v3"/>
    <property type="match status" value="1"/>
</dbReference>
<dbReference type="InterPro" id="IPR041492">
    <property type="entry name" value="HAD_2"/>
</dbReference>
<dbReference type="SFLD" id="SFLDG01129">
    <property type="entry name" value="C1.5:_HAD__Beta-PGM__Phosphata"/>
    <property type="match status" value="1"/>
</dbReference>
<dbReference type="NCBIfam" id="TIGR01548">
    <property type="entry name" value="HAD-SF-IA-hyp1"/>
    <property type="match status" value="1"/>
</dbReference>
<dbReference type="InterPro" id="IPR023198">
    <property type="entry name" value="PGP-like_dom2"/>
</dbReference>